<dbReference type="PaxDb" id="2850-Phatr34782"/>
<dbReference type="Proteomes" id="UP000000759">
    <property type="component" value="Chromosome 6"/>
</dbReference>
<dbReference type="GeneID" id="7200341"/>
<dbReference type="KEGG" id="pti:PHATRDRAFT_34782"/>
<evidence type="ECO:0000256" key="3">
    <source>
        <dbReference type="SAM" id="MobiDB-lite"/>
    </source>
</evidence>
<dbReference type="InterPro" id="IPR013894">
    <property type="entry name" value="RMI1_OB"/>
</dbReference>
<evidence type="ECO:0000256" key="2">
    <source>
        <dbReference type="ARBA" id="ARBA00018987"/>
    </source>
</evidence>
<dbReference type="InterPro" id="IPR042470">
    <property type="entry name" value="RMI1_N_C_sf"/>
</dbReference>
<feature type="region of interest" description="Disordered" evidence="3">
    <location>
        <begin position="447"/>
        <end position="467"/>
    </location>
</feature>
<dbReference type="GO" id="GO:0000724">
    <property type="term" value="P:double-strand break repair via homologous recombination"/>
    <property type="evidence" value="ECO:0007669"/>
    <property type="project" value="TreeGrafter"/>
</dbReference>
<dbReference type="GO" id="GO:0031422">
    <property type="term" value="C:RecQ family helicase-topoisomerase III complex"/>
    <property type="evidence" value="ECO:0007669"/>
    <property type="project" value="TreeGrafter"/>
</dbReference>
<feature type="domain" description="RecQ mediated genome instability protein 1 OB-fold" evidence="4">
    <location>
        <begin position="224"/>
        <end position="278"/>
    </location>
</feature>
<dbReference type="GO" id="GO:0016604">
    <property type="term" value="C:nuclear body"/>
    <property type="evidence" value="ECO:0007669"/>
    <property type="project" value="TreeGrafter"/>
</dbReference>
<feature type="compositionally biased region" description="Polar residues" evidence="3">
    <location>
        <begin position="453"/>
        <end position="467"/>
    </location>
</feature>
<evidence type="ECO:0000313" key="6">
    <source>
        <dbReference type="Proteomes" id="UP000000759"/>
    </source>
</evidence>
<feature type="region of interest" description="Disordered" evidence="3">
    <location>
        <begin position="375"/>
        <end position="403"/>
    </location>
</feature>
<organism evidence="5 6">
    <name type="scientific">Phaeodactylum tricornutum (strain CCAP 1055/1)</name>
    <dbReference type="NCBI Taxonomy" id="556484"/>
    <lineage>
        <taxon>Eukaryota</taxon>
        <taxon>Sar</taxon>
        <taxon>Stramenopiles</taxon>
        <taxon>Ochrophyta</taxon>
        <taxon>Bacillariophyta</taxon>
        <taxon>Bacillariophyceae</taxon>
        <taxon>Bacillariophycidae</taxon>
        <taxon>Naviculales</taxon>
        <taxon>Phaeodactylaceae</taxon>
        <taxon>Phaeodactylum</taxon>
    </lineage>
</organism>
<dbReference type="STRING" id="556484.B7FWN6"/>
<dbReference type="PANTHER" id="PTHR14790:SF15">
    <property type="entry name" value="RECQ-MEDIATED GENOME INSTABILITY PROTEIN 1"/>
    <property type="match status" value="1"/>
</dbReference>
<dbReference type="PANTHER" id="PTHR14790">
    <property type="entry name" value="RECQ-MEDIATED GENOME INSTABILITY PROTEIN 1 RMI1"/>
    <property type="match status" value="1"/>
</dbReference>
<dbReference type="Pfam" id="PF08585">
    <property type="entry name" value="RMI1_N_C"/>
    <property type="match status" value="1"/>
</dbReference>
<sequence>MLTLTHCIRNIFALAESLKLAPSPFSSNPNCMAFDNGGVADVRSQLERQAGVRPSSHWLEDCQRELRYSGGSVSADAVLEQILHHDLRDVVREFVEPSPQSPGPPNGTTSCAVQLRKAIQVSQPSHAESDQRSSNSSHKATLSASFRWMVQVEELLDISHNAEARLQVGPASPNAPTPIGNQRKRLLKMCLSDGCYGDGRVFETNSPENSLVSSSRPGPSSILSIIGMEISPIPSLSVNTLAGTKLVLQGPITIRHGVMLLHVGNTIVLGGNVPELVEIQISALQQAKRMAGVGVDPTIRALVWNPEAQVGLGGDDEDEGEHESEDVVAAPRATQLPPSTATVPMAPRPAVATVPTPATRPPLARSAVAAVPRYRPAPSGLDAVPRNRNPYTAKSASSSSPGSLTVISPVPAARGANPYVTPTFTAGTLSSVQGSASLVQSNTTERMDAVSGPESNPLPSAGVSSQSTLTPNAFARTTVAPVPGNTTGSAMEFAELMELLRRVRTNPALYQKYYGKILLTSSIRQVGLKLSFNISKRQQYVKGQGEKYEYDMAARFGGPNEHDASLLSCKISSSILEPYFGKPPVSAIATYTCRNFTLANAASQTLLSFKTM</sequence>
<dbReference type="Gene3D" id="2.40.50.770">
    <property type="entry name" value="RecQ-mediated genome instability protein Rmi1, C-terminal domain"/>
    <property type="match status" value="1"/>
</dbReference>
<gene>
    <name evidence="5" type="ORF">PHATRDRAFT_34782</name>
</gene>
<dbReference type="eggNOG" id="ENOG502SQRJ">
    <property type="taxonomic scope" value="Eukaryota"/>
</dbReference>
<keyword evidence="6" id="KW-1185">Reference proteome</keyword>
<accession>B7FWN6</accession>
<dbReference type="RefSeq" id="XP_002179411.1">
    <property type="nucleotide sequence ID" value="XM_002179375.1"/>
</dbReference>
<evidence type="ECO:0000256" key="1">
    <source>
        <dbReference type="ARBA" id="ARBA00006395"/>
    </source>
</evidence>
<comment type="similarity">
    <text evidence="1">Belongs to the RMI1 family.</text>
</comment>
<dbReference type="OrthoDB" id="341511at2759"/>
<dbReference type="InParanoid" id="B7FWN6"/>
<reference evidence="6" key="2">
    <citation type="submission" date="2008-08" db="EMBL/GenBank/DDBJ databases">
        <authorList>
            <consortium name="Diatom Consortium"/>
            <person name="Grigoriev I."/>
            <person name="Grimwood J."/>
            <person name="Kuo A."/>
            <person name="Otillar R.P."/>
            <person name="Salamov A."/>
            <person name="Detter J.C."/>
            <person name="Lindquist E."/>
            <person name="Shapiro H."/>
            <person name="Lucas S."/>
            <person name="Glavina del Rio T."/>
            <person name="Pitluck S."/>
            <person name="Rokhsar D."/>
            <person name="Bowler C."/>
        </authorList>
    </citation>
    <scope>GENOME REANNOTATION</scope>
    <source>
        <strain evidence="6">CCAP 1055/1</strain>
    </source>
</reference>
<name>B7FWN6_PHATC</name>
<evidence type="ECO:0000259" key="4">
    <source>
        <dbReference type="Pfam" id="PF08585"/>
    </source>
</evidence>
<dbReference type="GO" id="GO:0000712">
    <property type="term" value="P:resolution of meiotic recombination intermediates"/>
    <property type="evidence" value="ECO:0007669"/>
    <property type="project" value="TreeGrafter"/>
</dbReference>
<protein>
    <recommendedName>
        <fullName evidence="2">RecQ-mediated genome instability protein 1</fullName>
    </recommendedName>
</protein>
<dbReference type="AlphaFoldDB" id="B7FWN6"/>
<proteinExistence type="inferred from homology"/>
<dbReference type="EMBL" id="CM000609">
    <property type="protein sequence ID" value="EEC49234.1"/>
    <property type="molecule type" value="Genomic_DNA"/>
</dbReference>
<dbReference type="HOGENOM" id="CLU_446552_0_0_1"/>
<evidence type="ECO:0000313" key="5">
    <source>
        <dbReference type="EMBL" id="EEC49234.1"/>
    </source>
</evidence>
<reference evidence="5 6" key="1">
    <citation type="journal article" date="2008" name="Nature">
        <title>The Phaeodactylum genome reveals the evolutionary history of diatom genomes.</title>
        <authorList>
            <person name="Bowler C."/>
            <person name="Allen A.E."/>
            <person name="Badger J.H."/>
            <person name="Grimwood J."/>
            <person name="Jabbari K."/>
            <person name="Kuo A."/>
            <person name="Maheswari U."/>
            <person name="Martens C."/>
            <person name="Maumus F."/>
            <person name="Otillar R.P."/>
            <person name="Rayko E."/>
            <person name="Salamov A."/>
            <person name="Vandepoele K."/>
            <person name="Beszteri B."/>
            <person name="Gruber A."/>
            <person name="Heijde M."/>
            <person name="Katinka M."/>
            <person name="Mock T."/>
            <person name="Valentin K."/>
            <person name="Verret F."/>
            <person name="Berges J.A."/>
            <person name="Brownlee C."/>
            <person name="Cadoret J.P."/>
            <person name="Chiovitti A."/>
            <person name="Choi C.J."/>
            <person name="Coesel S."/>
            <person name="De Martino A."/>
            <person name="Detter J.C."/>
            <person name="Durkin C."/>
            <person name="Falciatore A."/>
            <person name="Fournet J."/>
            <person name="Haruta M."/>
            <person name="Huysman M.J."/>
            <person name="Jenkins B.D."/>
            <person name="Jiroutova K."/>
            <person name="Jorgensen R.E."/>
            <person name="Joubert Y."/>
            <person name="Kaplan A."/>
            <person name="Kroger N."/>
            <person name="Kroth P.G."/>
            <person name="La Roche J."/>
            <person name="Lindquist E."/>
            <person name="Lommer M."/>
            <person name="Martin-Jezequel V."/>
            <person name="Lopez P.J."/>
            <person name="Lucas S."/>
            <person name="Mangogna M."/>
            <person name="McGinnis K."/>
            <person name="Medlin L.K."/>
            <person name="Montsant A."/>
            <person name="Oudot-Le Secq M.P."/>
            <person name="Napoli C."/>
            <person name="Obornik M."/>
            <person name="Parker M.S."/>
            <person name="Petit J.L."/>
            <person name="Porcel B.M."/>
            <person name="Poulsen N."/>
            <person name="Robison M."/>
            <person name="Rychlewski L."/>
            <person name="Rynearson T.A."/>
            <person name="Schmutz J."/>
            <person name="Shapiro H."/>
            <person name="Siaut M."/>
            <person name="Stanley M."/>
            <person name="Sussman M.R."/>
            <person name="Taylor A.R."/>
            <person name="Vardi A."/>
            <person name="von Dassow P."/>
            <person name="Vyverman W."/>
            <person name="Willis A."/>
            <person name="Wyrwicz L.S."/>
            <person name="Rokhsar D.S."/>
            <person name="Weissenbach J."/>
            <person name="Armbrust E.V."/>
            <person name="Green B.R."/>
            <person name="Van de Peer Y."/>
            <person name="Grigoriev I.V."/>
        </authorList>
    </citation>
    <scope>NUCLEOTIDE SEQUENCE [LARGE SCALE GENOMIC DNA]</scope>
    <source>
        <strain evidence="5 6">CCAP 1055/1</strain>
    </source>
</reference>